<feature type="transmembrane region" description="Helical" evidence="10">
    <location>
        <begin position="429"/>
        <end position="451"/>
    </location>
</feature>
<dbReference type="InterPro" id="IPR036259">
    <property type="entry name" value="MFS_trans_sf"/>
</dbReference>
<dbReference type="Gene3D" id="1.20.1250.20">
    <property type="entry name" value="MFS general substrate transporter like domains"/>
    <property type="match status" value="1"/>
</dbReference>
<dbReference type="Pfam" id="PF00083">
    <property type="entry name" value="Sugar_tr"/>
    <property type="match status" value="1"/>
</dbReference>
<feature type="transmembrane region" description="Helical" evidence="10">
    <location>
        <begin position="500"/>
        <end position="518"/>
    </location>
</feature>
<dbReference type="SUPFAM" id="SSF103473">
    <property type="entry name" value="MFS general substrate transporter"/>
    <property type="match status" value="1"/>
</dbReference>
<keyword evidence="3 8" id="KW-0813">Transport</keyword>
<feature type="compositionally biased region" description="Polar residues" evidence="9">
    <location>
        <begin position="21"/>
        <end position="35"/>
    </location>
</feature>
<feature type="transmembrane region" description="Helical" evidence="10">
    <location>
        <begin position="530"/>
        <end position="551"/>
    </location>
</feature>
<comment type="similarity">
    <text evidence="2 8">Belongs to the major facilitator superfamily. Sugar transporter (TC 2.A.1.1) family.</text>
</comment>
<dbReference type="Proteomes" id="UP000034291">
    <property type="component" value="Unassembled WGS sequence"/>
</dbReference>
<gene>
    <name evidence="12" type="ORF">ARAM_004732</name>
</gene>
<protein>
    <recommendedName>
        <fullName evidence="11">Major facilitator superfamily (MFS) profile domain-containing protein</fullName>
    </recommendedName>
</protein>
<dbReference type="GO" id="GO:0016020">
    <property type="term" value="C:membrane"/>
    <property type="evidence" value="ECO:0007669"/>
    <property type="project" value="UniProtKB-SubCell"/>
</dbReference>
<feature type="transmembrane region" description="Helical" evidence="10">
    <location>
        <begin position="96"/>
        <end position="118"/>
    </location>
</feature>
<dbReference type="InterPro" id="IPR050360">
    <property type="entry name" value="MFS_Sugar_Transporters"/>
</dbReference>
<dbReference type="InterPro" id="IPR005829">
    <property type="entry name" value="Sugar_transporter_CS"/>
</dbReference>
<dbReference type="OrthoDB" id="6612291at2759"/>
<feature type="compositionally biased region" description="Pro residues" evidence="9">
    <location>
        <begin position="1"/>
        <end position="11"/>
    </location>
</feature>
<evidence type="ECO:0000256" key="3">
    <source>
        <dbReference type="ARBA" id="ARBA00022448"/>
    </source>
</evidence>
<evidence type="ECO:0000256" key="1">
    <source>
        <dbReference type="ARBA" id="ARBA00004141"/>
    </source>
</evidence>
<feature type="transmembrane region" description="Helical" evidence="10">
    <location>
        <begin position="196"/>
        <end position="217"/>
    </location>
</feature>
<evidence type="ECO:0000313" key="12">
    <source>
        <dbReference type="EMBL" id="KKK12804.1"/>
    </source>
</evidence>
<evidence type="ECO:0000259" key="11">
    <source>
        <dbReference type="PROSITE" id="PS50850"/>
    </source>
</evidence>
<evidence type="ECO:0000256" key="7">
    <source>
        <dbReference type="ARBA" id="ARBA00023136"/>
    </source>
</evidence>
<proteinExistence type="inferred from homology"/>
<evidence type="ECO:0000256" key="5">
    <source>
        <dbReference type="ARBA" id="ARBA00022692"/>
    </source>
</evidence>
<evidence type="ECO:0000256" key="4">
    <source>
        <dbReference type="ARBA" id="ARBA00022597"/>
    </source>
</evidence>
<reference evidence="12 13" key="1">
    <citation type="submission" date="2015-02" db="EMBL/GenBank/DDBJ databases">
        <title>Draft Genome Sequences of Two Closely-Related Aflatoxigenic Aspergillus Species Obtained from the Cote d'Ivoire.</title>
        <authorList>
            <person name="Moore G.G."/>
            <person name="Beltz S.B."/>
            <person name="Mack B.M."/>
        </authorList>
    </citation>
    <scope>NUCLEOTIDE SEQUENCE [LARGE SCALE GENOMIC DNA]</scope>
    <source>
        <strain evidence="12 13">SRRC1468</strain>
    </source>
</reference>
<feature type="transmembrane region" description="Helical" evidence="10">
    <location>
        <begin position="463"/>
        <end position="488"/>
    </location>
</feature>
<evidence type="ECO:0000256" key="9">
    <source>
        <dbReference type="SAM" id="MobiDB-lite"/>
    </source>
</evidence>
<feature type="transmembrane region" description="Helical" evidence="10">
    <location>
        <begin position="229"/>
        <end position="252"/>
    </location>
</feature>
<dbReference type="InterPro" id="IPR005828">
    <property type="entry name" value="MFS_sugar_transport-like"/>
</dbReference>
<dbReference type="FunFam" id="1.20.1250.20:FF:000254">
    <property type="entry name" value="MAL31p Maltose permease"/>
    <property type="match status" value="1"/>
</dbReference>
<evidence type="ECO:0000256" key="8">
    <source>
        <dbReference type="RuleBase" id="RU003346"/>
    </source>
</evidence>
<comment type="subcellular location">
    <subcellularLocation>
        <location evidence="1">Membrane</location>
        <topology evidence="1">Multi-pass membrane protein</topology>
    </subcellularLocation>
</comment>
<dbReference type="PANTHER" id="PTHR48022:SF49">
    <property type="entry name" value="SUGAR TRANSPORTER, PUTATIVE (AFU_ORTHOLOGUE AFUA_8G01340)-RELATED"/>
    <property type="match status" value="1"/>
</dbReference>
<keyword evidence="7 10" id="KW-0472">Membrane</keyword>
<sequence>MDPDPPIPPQEPCAACRNPDYSATSVSQSHHSGSNEGMDKSMAAASSQADLFSDLSAALPDLQLLGSGARAATQAEQRITFLNGCRLYPKAMAWSMLVSSTLAMVGFDILLTFNFFSLPPFKQKYGERLRNGEFDIPARWQFGLPSAAAAGEIVGLLFNGILADRIGYRGTMAVALVALFLFLFLFFFAVNLQMLLAAEILCGIPWGVFQTLSINYAAEVMPVALRAYLLSNVNLCWVGGQLLATGVVRAFLTMDSEWSYRIPYALQWALGVPIFIGILLAPESPWWWIRHHHPAAARQSLRRLTKRGTVDLDEAISMMQHTNEVEKYLTGNDTTTITTTTTAAAAAAATVSYLDCFRRTDLRRTELACLVWVTQQVCGTSLAGWSSYFFEQAGLHTTNAFNFTIGTFALAVVACILSWFLLPRVGRRRLYLAGLSALCAVLLAAGGVGAASASASASRTQSWTLVALLILFTFIYNLTIGPVCYVLLAELPSTRLRVKTLVLARVAYNLAGLLINWMTPQMLSPAAWNWKGRAGFFFAGCSFCCLVYCYWRLPETRGLSYLEIDILFEKRAKAGKFRELQAALESRGYFSLRGQGEQGGDQCAFRGY</sequence>
<feature type="transmembrane region" description="Helical" evidence="10">
    <location>
        <begin position="264"/>
        <end position="281"/>
    </location>
</feature>
<name>A0A0F8TZ90_9EURO</name>
<feature type="transmembrane region" description="Helical" evidence="10">
    <location>
        <begin position="400"/>
        <end position="422"/>
    </location>
</feature>
<evidence type="ECO:0000256" key="10">
    <source>
        <dbReference type="SAM" id="Phobius"/>
    </source>
</evidence>
<evidence type="ECO:0000313" key="13">
    <source>
        <dbReference type="Proteomes" id="UP000034291"/>
    </source>
</evidence>
<dbReference type="AlphaFoldDB" id="A0A0F8TZ90"/>
<dbReference type="InterPro" id="IPR020846">
    <property type="entry name" value="MFS_dom"/>
</dbReference>
<feature type="transmembrane region" description="Helical" evidence="10">
    <location>
        <begin position="170"/>
        <end position="190"/>
    </location>
</feature>
<dbReference type="GO" id="GO:0005351">
    <property type="term" value="F:carbohydrate:proton symporter activity"/>
    <property type="evidence" value="ECO:0007669"/>
    <property type="project" value="TreeGrafter"/>
</dbReference>
<accession>A0A0F8TZ90</accession>
<dbReference type="PROSITE" id="PS00217">
    <property type="entry name" value="SUGAR_TRANSPORT_2"/>
    <property type="match status" value="1"/>
</dbReference>
<keyword evidence="6 10" id="KW-1133">Transmembrane helix</keyword>
<dbReference type="NCBIfam" id="TIGR00879">
    <property type="entry name" value="SP"/>
    <property type="match status" value="1"/>
</dbReference>
<feature type="domain" description="Major facilitator superfamily (MFS) profile" evidence="11">
    <location>
        <begin position="94"/>
        <end position="557"/>
    </location>
</feature>
<evidence type="ECO:0000256" key="2">
    <source>
        <dbReference type="ARBA" id="ARBA00010992"/>
    </source>
</evidence>
<keyword evidence="5 10" id="KW-0812">Transmembrane</keyword>
<feature type="region of interest" description="Disordered" evidence="9">
    <location>
        <begin position="1"/>
        <end position="40"/>
    </location>
</feature>
<dbReference type="PROSITE" id="PS50850">
    <property type="entry name" value="MFS"/>
    <property type="match status" value="1"/>
</dbReference>
<dbReference type="PANTHER" id="PTHR48022">
    <property type="entry name" value="PLASTIDIC GLUCOSE TRANSPORTER 4"/>
    <property type="match status" value="1"/>
</dbReference>
<comment type="caution">
    <text evidence="12">The sequence shown here is derived from an EMBL/GenBank/DDBJ whole genome shotgun (WGS) entry which is preliminary data.</text>
</comment>
<feature type="transmembrane region" description="Helical" evidence="10">
    <location>
        <begin position="367"/>
        <end position="388"/>
    </location>
</feature>
<keyword evidence="4" id="KW-0762">Sugar transport</keyword>
<feature type="transmembrane region" description="Helical" evidence="10">
    <location>
        <begin position="138"/>
        <end position="158"/>
    </location>
</feature>
<dbReference type="EMBL" id="JZBS01003961">
    <property type="protein sequence ID" value="KKK12804.1"/>
    <property type="molecule type" value="Genomic_DNA"/>
</dbReference>
<keyword evidence="13" id="KW-1185">Reference proteome</keyword>
<dbReference type="InterPro" id="IPR003663">
    <property type="entry name" value="Sugar/inositol_transpt"/>
</dbReference>
<evidence type="ECO:0000256" key="6">
    <source>
        <dbReference type="ARBA" id="ARBA00022989"/>
    </source>
</evidence>
<organism evidence="12 13">
    <name type="scientific">Aspergillus rambellii</name>
    <dbReference type="NCBI Taxonomy" id="308745"/>
    <lineage>
        <taxon>Eukaryota</taxon>
        <taxon>Fungi</taxon>
        <taxon>Dikarya</taxon>
        <taxon>Ascomycota</taxon>
        <taxon>Pezizomycotina</taxon>
        <taxon>Eurotiomycetes</taxon>
        <taxon>Eurotiomycetidae</taxon>
        <taxon>Eurotiales</taxon>
        <taxon>Aspergillaceae</taxon>
        <taxon>Aspergillus</taxon>
        <taxon>Aspergillus subgen. Nidulantes</taxon>
    </lineage>
</organism>